<dbReference type="Proteomes" id="UP001162131">
    <property type="component" value="Unassembled WGS sequence"/>
</dbReference>
<protein>
    <submittedName>
        <fullName evidence="2">Uncharacterized protein</fullName>
    </submittedName>
</protein>
<keyword evidence="1" id="KW-0175">Coiled coil</keyword>
<accession>A0AAU9IVD5</accession>
<comment type="caution">
    <text evidence="2">The sequence shown here is derived from an EMBL/GenBank/DDBJ whole genome shotgun (WGS) entry which is preliminary data.</text>
</comment>
<evidence type="ECO:0000313" key="2">
    <source>
        <dbReference type="EMBL" id="CAG9319642.1"/>
    </source>
</evidence>
<dbReference type="AlphaFoldDB" id="A0AAU9IVD5"/>
<evidence type="ECO:0000256" key="1">
    <source>
        <dbReference type="SAM" id="Coils"/>
    </source>
</evidence>
<name>A0AAU9IVD5_9CILI</name>
<sequence length="447" mass="51887">METLQFKILNVHAENSNEITCTIIDNEVNEKVIWPYNKDSMVSISAKEAQETKIDILFGDDFVAEFEMITIKDGWIVTEKNIHGIKLELGYKIFSQNKFMQEVERLRNDLRISETSRVMLLEKLNLITEDMAKQSDETNAKFLEYFGANGKYERLMQKYKESIEKFKEREHYFIGKIKEVSMQKHEIETCLELLKSEKSVLESKLNSLSTEIETNHFIINDVEKVKELEFALDNAKSLLKSQMKVNEENLEQLRIFQSRNSLMSSQLKEFEIKAICPTEDESNYRFTFGADAQSGMMEDILESVIKETLHEKKMDLNVIQVSSGVFYIGKVRAEIKLDHGEVKAYHKKEYIPLDDFLDLQIQVDPKLRRSFSSGVNEAKSKTDFINESQTYELNPFDSLESQSSIETPEKKPSVKFRNKPDIMSYKASLSLKLAKAKGYCPVLKKKR</sequence>
<reference evidence="2" key="1">
    <citation type="submission" date="2021-09" db="EMBL/GenBank/DDBJ databases">
        <authorList>
            <consortium name="AG Swart"/>
            <person name="Singh M."/>
            <person name="Singh A."/>
            <person name="Seah K."/>
            <person name="Emmerich C."/>
        </authorList>
    </citation>
    <scope>NUCLEOTIDE SEQUENCE</scope>
    <source>
        <strain evidence="2">ATCC30299</strain>
    </source>
</reference>
<dbReference type="EMBL" id="CAJZBQ010000023">
    <property type="protein sequence ID" value="CAG9319642.1"/>
    <property type="molecule type" value="Genomic_DNA"/>
</dbReference>
<organism evidence="2 3">
    <name type="scientific">Blepharisma stoltei</name>
    <dbReference type="NCBI Taxonomy" id="1481888"/>
    <lineage>
        <taxon>Eukaryota</taxon>
        <taxon>Sar</taxon>
        <taxon>Alveolata</taxon>
        <taxon>Ciliophora</taxon>
        <taxon>Postciliodesmatophora</taxon>
        <taxon>Heterotrichea</taxon>
        <taxon>Heterotrichida</taxon>
        <taxon>Blepharismidae</taxon>
        <taxon>Blepharisma</taxon>
    </lineage>
</organism>
<proteinExistence type="predicted"/>
<evidence type="ECO:0000313" key="3">
    <source>
        <dbReference type="Proteomes" id="UP001162131"/>
    </source>
</evidence>
<keyword evidence="3" id="KW-1185">Reference proteome</keyword>
<feature type="coiled-coil region" evidence="1">
    <location>
        <begin position="149"/>
        <end position="211"/>
    </location>
</feature>
<gene>
    <name evidence="2" type="ORF">BSTOLATCC_MIC24193</name>
</gene>